<protein>
    <submittedName>
        <fullName evidence="2">LAGLIDADG homing endonuclease</fullName>
    </submittedName>
</protein>
<dbReference type="AlphaFoldDB" id="M9NSB7"/>
<feature type="domain" description="Homing endonuclease LAGLIDADG" evidence="1">
    <location>
        <begin position="194"/>
        <end position="295"/>
    </location>
</feature>
<organism evidence="2">
    <name type="scientific">Sporothrix stenoceras</name>
    <dbReference type="NCBI Taxonomy" id="5173"/>
    <lineage>
        <taxon>Eukaryota</taxon>
        <taxon>Fungi</taxon>
        <taxon>Dikarya</taxon>
        <taxon>Ascomycota</taxon>
        <taxon>Pezizomycotina</taxon>
        <taxon>Sordariomycetes</taxon>
        <taxon>Sordariomycetidae</taxon>
        <taxon>Ophiostomatales</taxon>
        <taxon>Ophiostomataceae</taxon>
        <taxon>Sporothrix</taxon>
    </lineage>
</organism>
<dbReference type="GO" id="GO:0005739">
    <property type="term" value="C:mitochondrion"/>
    <property type="evidence" value="ECO:0007669"/>
    <property type="project" value="UniProtKB-ARBA"/>
</dbReference>
<dbReference type="PANTHER" id="PTHR36181">
    <property type="entry name" value="INTRON-ENCODED ENDONUCLEASE AI3-RELATED"/>
    <property type="match status" value="1"/>
</dbReference>
<dbReference type="GO" id="GO:0004519">
    <property type="term" value="F:endonuclease activity"/>
    <property type="evidence" value="ECO:0007669"/>
    <property type="project" value="UniProtKB-KW"/>
</dbReference>
<dbReference type="InterPro" id="IPR004860">
    <property type="entry name" value="LAGLIDADG_dom"/>
</dbReference>
<dbReference type="EMBL" id="JQ988065">
    <property type="protein sequence ID" value="AFN16313.1"/>
    <property type="molecule type" value="Genomic_DNA"/>
</dbReference>
<feature type="domain" description="Homing endonuclease LAGLIDADG" evidence="1">
    <location>
        <begin position="24"/>
        <end position="126"/>
    </location>
</feature>
<name>M9NSB7_9PEZI</name>
<dbReference type="PANTHER" id="PTHR36181:SF4">
    <property type="entry name" value="LAGLIDADG ENDONUCLEASE"/>
    <property type="match status" value="1"/>
</dbReference>
<keyword evidence="2" id="KW-0496">Mitochondrion</keyword>
<reference evidence="2" key="1">
    <citation type="journal article" date="2013" name="Fungal Genet. Biol.">
        <title>The mtDNA rns gene landscape in the Ophiostomatales and other fungal taxa: Twintrons, introns, and intron-encoded proteins.</title>
        <authorList>
            <person name="Hafez M."/>
            <person name="Majer A."/>
            <person name="Sethuraman J."/>
            <person name="Rudski S.M."/>
            <person name="Michel F."/>
            <person name="Hausner G."/>
        </authorList>
    </citation>
    <scope>NUCLEOTIDE SEQUENCE</scope>
    <source>
        <strain evidence="2">CBS 496.77</strain>
    </source>
</reference>
<keyword evidence="2" id="KW-0378">Hydrolase</keyword>
<dbReference type="InterPro" id="IPR051289">
    <property type="entry name" value="LAGLIDADG_Endonuclease"/>
</dbReference>
<accession>M9NSB7</accession>
<keyword evidence="2" id="KW-0540">Nuclease</keyword>
<dbReference type="FunFam" id="3.10.28.10:FF:000010">
    <property type="entry name" value="LAGLIDADG homing endonuclease I-LtrII"/>
    <property type="match status" value="1"/>
</dbReference>
<keyword evidence="2" id="KW-0255">Endonuclease</keyword>
<geneLocation type="mitochondrion" evidence="2"/>
<sequence>MNINNNTLLFSQAVVLPIDTCWFISGLIDAEGSFGVNVVKHSTNSTGFAVLISFEVGMNSKDKSLLEMINNNLELNCKIYNNISDDTVKLKVSNLDTIVNKVIPFFNKYTLFTQKKGDFILMTKVVDIIKNKEHLKLEGLADIIKIKSVMNLGLSDKLKSEFSYLDMSSSSKGLDIKRSELYSINYTDINNSWLAGFIEGEACFFVSIYDSPKSKLGKAVQLVFKITQHIRDKHLLENIRNLLNCGRVEIRNTNEACDLTVTSFKEFKEHVIPFLENYRLLGQKLYNYNDFKLVYDIMLMKGHLTEEGLEKIVEIKNRMNTKR</sequence>
<dbReference type="SUPFAM" id="SSF55608">
    <property type="entry name" value="Homing endonucleases"/>
    <property type="match status" value="2"/>
</dbReference>
<dbReference type="Gene3D" id="3.10.28.10">
    <property type="entry name" value="Homing endonucleases"/>
    <property type="match status" value="2"/>
</dbReference>
<dbReference type="InterPro" id="IPR027434">
    <property type="entry name" value="Homing_endonucl"/>
</dbReference>
<dbReference type="Pfam" id="PF00961">
    <property type="entry name" value="LAGLIDADG_1"/>
    <property type="match status" value="2"/>
</dbReference>
<evidence type="ECO:0000313" key="2">
    <source>
        <dbReference type="EMBL" id="AFN16313.1"/>
    </source>
</evidence>
<evidence type="ECO:0000259" key="1">
    <source>
        <dbReference type="Pfam" id="PF00961"/>
    </source>
</evidence>
<proteinExistence type="predicted"/>